<reference evidence="1" key="1">
    <citation type="submission" date="2021-08" db="EMBL/GenBank/DDBJ databases">
        <title>Novel anaerobic bacterium isolated from sea squirt in East Sea, Republic of Korea.</title>
        <authorList>
            <person name="Nguyen T.H."/>
            <person name="Li Z."/>
            <person name="Lee Y.-J."/>
            <person name="Ko J."/>
            <person name="Kim S.-G."/>
        </authorList>
    </citation>
    <scope>NUCLEOTIDE SEQUENCE</scope>
    <source>
        <strain evidence="1">KCTC 25031</strain>
    </source>
</reference>
<keyword evidence="2" id="KW-1185">Reference proteome</keyword>
<proteinExistence type="predicted"/>
<name>A0AC61NBI7_9BACT</name>
<gene>
    <name evidence="1" type="ORF">K4L44_09485</name>
</gene>
<protein>
    <submittedName>
        <fullName evidence="1">BatD family protein</fullName>
    </submittedName>
</protein>
<accession>A0AC61NBI7</accession>
<dbReference type="EMBL" id="CP081303">
    <property type="protein sequence ID" value="QZE12820.1"/>
    <property type="molecule type" value="Genomic_DNA"/>
</dbReference>
<sequence>MVKKLFIILVCIAYTTVVIAQKPFAKASIDRSLVYTQQPIKLTIKVYSPRWFTQGLELQSLKIKDAFIVPFTQTIASKEVLNRHSYSVLSFFYLVYPYKTGKNVIPAVPVTAYIPMGNAYKETKVVLNTPTIHFTTKTQPSEDSKLVSTRVYISDRWSKPFSSLKTGDVLEREITTTAYGTIPNFIPSIEMKPVDFARIYNTSNTTQQNINKESGIVISKRVQKFSYLFTEDGKYTMPGAEIKYFNPYLGVYKERKSTQSPITIQPNDQLGIVASMADSLAQQQATMKVQEPKIPLKRRIIQAIVHYKWYILGVVVLLFAFKYIIRAIRKIVQYIQERRRKYLISEKRAFKLLLKENDSNYKRYLMQLYYWMYRLPKKEVSIILLAKKQKNSTIEEMHQQLFAAKYGGKKTTIKHHFQYALKKLRKSIFYKKKIEYGRLEDW</sequence>
<organism evidence="1 2">
    <name type="scientific">Halosquirtibacter laminarini</name>
    <dbReference type="NCBI Taxonomy" id="3374600"/>
    <lineage>
        <taxon>Bacteria</taxon>
        <taxon>Pseudomonadati</taxon>
        <taxon>Bacteroidota</taxon>
        <taxon>Bacteroidia</taxon>
        <taxon>Marinilabiliales</taxon>
        <taxon>Prolixibacteraceae</taxon>
        <taxon>Halosquirtibacter</taxon>
    </lineage>
</organism>
<evidence type="ECO:0000313" key="1">
    <source>
        <dbReference type="EMBL" id="QZE12820.1"/>
    </source>
</evidence>
<evidence type="ECO:0000313" key="2">
    <source>
        <dbReference type="Proteomes" id="UP000826212"/>
    </source>
</evidence>
<dbReference type="Proteomes" id="UP000826212">
    <property type="component" value="Chromosome"/>
</dbReference>